<proteinExistence type="inferred from homology"/>
<comment type="pathway">
    <text evidence="3">Protein modification; protein ubiquitination.</text>
</comment>
<dbReference type="InterPro" id="IPR001841">
    <property type="entry name" value="Znf_RING"/>
</dbReference>
<evidence type="ECO:0000313" key="24">
    <source>
        <dbReference type="Proteomes" id="UP001329825"/>
    </source>
</evidence>
<protein>
    <recommendedName>
        <fullName evidence="5">RING-type E3 ubiquitin transferase</fullName>
        <ecNumber evidence="5">2.3.2.27</ecNumber>
    </recommendedName>
    <alternativeName>
        <fullName evidence="18">Peroxin-10</fullName>
    </alternativeName>
</protein>
<dbReference type="Gene3D" id="3.30.40.10">
    <property type="entry name" value="Zinc/RING finger domain, C3HC4 (zinc finger)"/>
    <property type="match status" value="1"/>
</dbReference>
<keyword evidence="24" id="KW-1185">Reference proteome</keyword>
<evidence type="ECO:0000256" key="4">
    <source>
        <dbReference type="ARBA" id="ARBA00008704"/>
    </source>
</evidence>
<keyword evidence="13" id="KW-0862">Zinc</keyword>
<dbReference type="SMART" id="SM00184">
    <property type="entry name" value="RING"/>
    <property type="match status" value="1"/>
</dbReference>
<evidence type="ECO:0000256" key="7">
    <source>
        <dbReference type="ARBA" id="ARBA00022593"/>
    </source>
</evidence>
<evidence type="ECO:0000256" key="1">
    <source>
        <dbReference type="ARBA" id="ARBA00000900"/>
    </source>
</evidence>
<comment type="subcellular location">
    <subcellularLocation>
        <location evidence="2">Peroxisome membrane</location>
        <topology evidence="2">Multi-pass membrane protein</topology>
    </subcellularLocation>
</comment>
<evidence type="ECO:0000256" key="8">
    <source>
        <dbReference type="ARBA" id="ARBA00022679"/>
    </source>
</evidence>
<dbReference type="RefSeq" id="XP_062790169.1">
    <property type="nucleotide sequence ID" value="XM_062934118.1"/>
</dbReference>
<reference evidence="23 24" key="1">
    <citation type="submission" date="2024-01" db="EMBL/GenBank/DDBJ databases">
        <title>Comparative genomics of Cryptococcus and Kwoniella reveals pathogenesis evolution and contrasting modes of karyotype evolution via chromosome fusion or intercentromeric recombination.</title>
        <authorList>
            <person name="Coelho M.A."/>
            <person name="David-Palma M."/>
            <person name="Shea T."/>
            <person name="Bowers K."/>
            <person name="McGinley-Smith S."/>
            <person name="Mohammad A.W."/>
            <person name="Gnirke A."/>
            <person name="Yurkov A.M."/>
            <person name="Nowrousian M."/>
            <person name="Sun S."/>
            <person name="Cuomo C.A."/>
            <person name="Heitman J."/>
        </authorList>
    </citation>
    <scope>NUCLEOTIDE SEQUENCE [LARGE SCALE GENOMIC DNA]</scope>
    <source>
        <strain evidence="23">CBS 11374</strain>
    </source>
</reference>
<evidence type="ECO:0000256" key="18">
    <source>
        <dbReference type="ARBA" id="ARBA00041230"/>
    </source>
</evidence>
<comment type="similarity">
    <text evidence="4">Belongs to the pex2/pex10/pex12 family.</text>
</comment>
<keyword evidence="16 21" id="KW-0472">Membrane</keyword>
<dbReference type="EC" id="2.3.2.27" evidence="5"/>
<dbReference type="PROSITE" id="PS00518">
    <property type="entry name" value="ZF_RING_1"/>
    <property type="match status" value="1"/>
</dbReference>
<evidence type="ECO:0000256" key="15">
    <source>
        <dbReference type="ARBA" id="ARBA00022989"/>
    </source>
</evidence>
<dbReference type="PANTHER" id="PTHR23350">
    <property type="entry name" value="PEROXISOME ASSEMBLY PROTEIN 10"/>
    <property type="match status" value="1"/>
</dbReference>
<organism evidence="23 24">
    <name type="scientific">Kwoniella shivajii</name>
    <dbReference type="NCBI Taxonomy" id="564305"/>
    <lineage>
        <taxon>Eukaryota</taxon>
        <taxon>Fungi</taxon>
        <taxon>Dikarya</taxon>
        <taxon>Basidiomycota</taxon>
        <taxon>Agaricomycotina</taxon>
        <taxon>Tremellomycetes</taxon>
        <taxon>Tremellales</taxon>
        <taxon>Cryptococcaceae</taxon>
        <taxon>Kwoniella</taxon>
    </lineage>
</organism>
<evidence type="ECO:0000256" key="5">
    <source>
        <dbReference type="ARBA" id="ARBA00012483"/>
    </source>
</evidence>
<keyword evidence="10" id="KW-0479">Metal-binding</keyword>
<dbReference type="Pfam" id="PF04757">
    <property type="entry name" value="Pex2_Pex12"/>
    <property type="match status" value="1"/>
</dbReference>
<feature type="domain" description="RING-type" evidence="22">
    <location>
        <begin position="318"/>
        <end position="361"/>
    </location>
</feature>
<dbReference type="InterPro" id="IPR013083">
    <property type="entry name" value="Znf_RING/FYVE/PHD"/>
</dbReference>
<evidence type="ECO:0000256" key="10">
    <source>
        <dbReference type="ARBA" id="ARBA00022723"/>
    </source>
</evidence>
<evidence type="ECO:0000256" key="6">
    <source>
        <dbReference type="ARBA" id="ARBA00022448"/>
    </source>
</evidence>
<evidence type="ECO:0000256" key="21">
    <source>
        <dbReference type="SAM" id="Phobius"/>
    </source>
</evidence>
<feature type="compositionally biased region" description="Polar residues" evidence="20">
    <location>
        <begin position="1"/>
        <end position="11"/>
    </location>
</feature>
<evidence type="ECO:0000256" key="19">
    <source>
        <dbReference type="PROSITE-ProRule" id="PRU00175"/>
    </source>
</evidence>
<dbReference type="PANTHER" id="PTHR23350:SF0">
    <property type="entry name" value="PEROXISOME BIOGENESIS FACTOR 10"/>
    <property type="match status" value="1"/>
</dbReference>
<feature type="region of interest" description="Disordered" evidence="20">
    <location>
        <begin position="1"/>
        <end position="20"/>
    </location>
</feature>
<keyword evidence="9 21" id="KW-0812">Transmembrane</keyword>
<dbReference type="InterPro" id="IPR006845">
    <property type="entry name" value="Pex_N"/>
</dbReference>
<dbReference type="Proteomes" id="UP001329825">
    <property type="component" value="Chromosome 3"/>
</dbReference>
<keyword evidence="12" id="KW-0833">Ubl conjugation pathway</keyword>
<name>A0ABZ1CVV8_9TREE</name>
<evidence type="ECO:0000256" key="16">
    <source>
        <dbReference type="ARBA" id="ARBA00023136"/>
    </source>
</evidence>
<evidence type="ECO:0000256" key="17">
    <source>
        <dbReference type="ARBA" id="ARBA00023140"/>
    </source>
</evidence>
<evidence type="ECO:0000256" key="3">
    <source>
        <dbReference type="ARBA" id="ARBA00004906"/>
    </source>
</evidence>
<sequence length="375" mass="42426">MDQPIASSSRQFIPPSPLHQQREDHYSRLNLETASQAQILRAHQRDSSQVYRLTELVSEVVRSIAGTRWLAHKQTIIDLLVKGVYLSLTFGRGSPTLGEEYTDISPFHLRRGNTPSRRRRFITIFLLLIPSLLASPITTNYLRNPSSYSNSNNNGAQRRTSRLDIVKQRLLRFLESPIGKALPEIHMILFLFKGKFFEFARRLTGVSYVSTLPPKPIERKSPSYEPLGLLMLLPFIYRFIPGPSHFSPSNDPERVNSDHATVHPHIPTPYKENILPLSPPLTPPLTAEQTLLLTHKDEYDIPNTYLTKEALELPERQCTLCLESRGTAEGSAGTSAVTECGHVFCWGCLGGLEKLECPLCRQTLRMERLVAAYNL</sequence>
<dbReference type="EMBL" id="CP141883">
    <property type="protein sequence ID" value="WRT65429.1"/>
    <property type="molecule type" value="Genomic_DNA"/>
</dbReference>
<evidence type="ECO:0000256" key="20">
    <source>
        <dbReference type="SAM" id="MobiDB-lite"/>
    </source>
</evidence>
<evidence type="ECO:0000259" key="22">
    <source>
        <dbReference type="PROSITE" id="PS50089"/>
    </source>
</evidence>
<evidence type="ECO:0000256" key="13">
    <source>
        <dbReference type="ARBA" id="ARBA00022833"/>
    </source>
</evidence>
<evidence type="ECO:0000256" key="2">
    <source>
        <dbReference type="ARBA" id="ARBA00004585"/>
    </source>
</evidence>
<evidence type="ECO:0000256" key="12">
    <source>
        <dbReference type="ARBA" id="ARBA00022786"/>
    </source>
</evidence>
<evidence type="ECO:0000256" key="14">
    <source>
        <dbReference type="ARBA" id="ARBA00022927"/>
    </source>
</evidence>
<evidence type="ECO:0000256" key="11">
    <source>
        <dbReference type="ARBA" id="ARBA00022771"/>
    </source>
</evidence>
<evidence type="ECO:0000313" key="23">
    <source>
        <dbReference type="EMBL" id="WRT65429.1"/>
    </source>
</evidence>
<evidence type="ECO:0000256" key="9">
    <source>
        <dbReference type="ARBA" id="ARBA00022692"/>
    </source>
</evidence>
<feature type="transmembrane region" description="Helical" evidence="21">
    <location>
        <begin position="121"/>
        <end position="142"/>
    </location>
</feature>
<gene>
    <name evidence="23" type="ORF">IL334_002372</name>
</gene>
<keyword evidence="7" id="KW-0962">Peroxisome biogenesis</keyword>
<dbReference type="SUPFAM" id="SSF57850">
    <property type="entry name" value="RING/U-box"/>
    <property type="match status" value="1"/>
</dbReference>
<dbReference type="InterPro" id="IPR017907">
    <property type="entry name" value="Znf_RING_CS"/>
</dbReference>
<dbReference type="PROSITE" id="PS50089">
    <property type="entry name" value="ZF_RING_2"/>
    <property type="match status" value="1"/>
</dbReference>
<keyword evidence="6" id="KW-0813">Transport</keyword>
<keyword evidence="17" id="KW-0576">Peroxisome</keyword>
<keyword evidence="14" id="KW-0653">Protein transport</keyword>
<accession>A0ABZ1CVV8</accession>
<keyword evidence="8" id="KW-0808">Transferase</keyword>
<dbReference type="GeneID" id="87954503"/>
<keyword evidence="15 21" id="KW-1133">Transmembrane helix</keyword>
<comment type="catalytic activity">
    <reaction evidence="1">
        <text>S-ubiquitinyl-[E2 ubiquitin-conjugating enzyme]-L-cysteine + [acceptor protein]-L-lysine = [E2 ubiquitin-conjugating enzyme]-L-cysteine + N(6)-ubiquitinyl-[acceptor protein]-L-lysine.</text>
        <dbReference type="EC" id="2.3.2.27"/>
    </reaction>
</comment>
<dbReference type="Pfam" id="PF13639">
    <property type="entry name" value="zf-RING_2"/>
    <property type="match status" value="1"/>
</dbReference>
<keyword evidence="11 19" id="KW-0863">Zinc-finger</keyword>
<dbReference type="InterPro" id="IPR025654">
    <property type="entry name" value="PEX2/10"/>
</dbReference>